<name>A0A076L0Z7_NEPPI</name>
<protein>
    <submittedName>
        <fullName evidence="1">BLTX821</fullName>
    </submittedName>
</protein>
<organism evidence="1">
    <name type="scientific">Nephila pilipes</name>
    <name type="common">Giant wood spider</name>
    <name type="synonym">Nephila maculata</name>
    <dbReference type="NCBI Taxonomy" id="299642"/>
    <lineage>
        <taxon>Eukaryota</taxon>
        <taxon>Metazoa</taxon>
        <taxon>Ecdysozoa</taxon>
        <taxon>Arthropoda</taxon>
        <taxon>Chelicerata</taxon>
        <taxon>Arachnida</taxon>
        <taxon>Araneae</taxon>
        <taxon>Araneomorphae</taxon>
        <taxon>Entelegynae</taxon>
        <taxon>Araneoidea</taxon>
        <taxon>Nephilidae</taxon>
        <taxon>Nephila</taxon>
    </lineage>
</organism>
<dbReference type="EMBL" id="KF433802">
    <property type="protein sequence ID" value="AII98123.1"/>
    <property type="molecule type" value="mRNA"/>
</dbReference>
<accession>A0A076L0Z7</accession>
<sequence length="18" mass="2188">MYARMKFNLDHSNIVAYN</sequence>
<reference evidence="1" key="1">
    <citation type="submission" date="2013-07" db="EMBL/GenBank/DDBJ databases">
        <title>Nephila pilipes venom gland.</title>
        <authorList>
            <person name="Huo L.J."/>
        </authorList>
    </citation>
    <scope>NUCLEOTIDE SEQUENCE</scope>
    <source>
        <tissue evidence="1">Venom gland</tissue>
    </source>
</reference>
<proteinExistence type="evidence at transcript level"/>
<evidence type="ECO:0000313" key="1">
    <source>
        <dbReference type="EMBL" id="AII98123.1"/>
    </source>
</evidence>
<dbReference type="AlphaFoldDB" id="A0A076L0Z7"/>